<evidence type="ECO:0000313" key="15">
    <source>
        <dbReference type="Proteomes" id="UP000462152"/>
    </source>
</evidence>
<feature type="compositionally biased region" description="Acidic residues" evidence="13">
    <location>
        <begin position="55"/>
        <end position="66"/>
    </location>
</feature>
<dbReference type="PRINTS" id="PR00773">
    <property type="entry name" value="GRPEPROTEIN"/>
</dbReference>
<evidence type="ECO:0000313" key="14">
    <source>
        <dbReference type="EMBL" id="MUN55136.1"/>
    </source>
</evidence>
<evidence type="ECO:0000256" key="3">
    <source>
        <dbReference type="ARBA" id="ARBA00011738"/>
    </source>
</evidence>
<dbReference type="GO" id="GO:0000774">
    <property type="term" value="F:adenyl-nucleotide exchange factor activity"/>
    <property type="evidence" value="ECO:0007669"/>
    <property type="project" value="InterPro"/>
</dbReference>
<dbReference type="Gene3D" id="2.30.22.10">
    <property type="entry name" value="Head domain of nucleotide exchange factor GrpE"/>
    <property type="match status" value="1"/>
</dbReference>
<dbReference type="GO" id="GO:0042803">
    <property type="term" value="F:protein homodimerization activity"/>
    <property type="evidence" value="ECO:0007669"/>
    <property type="project" value="InterPro"/>
</dbReference>
<dbReference type="PANTHER" id="PTHR21237:SF23">
    <property type="entry name" value="GRPE PROTEIN HOMOLOG, MITOCHONDRIAL"/>
    <property type="match status" value="1"/>
</dbReference>
<dbReference type="Pfam" id="PF01025">
    <property type="entry name" value="GrpE"/>
    <property type="match status" value="1"/>
</dbReference>
<dbReference type="GO" id="GO:0005737">
    <property type="term" value="C:cytoplasm"/>
    <property type="evidence" value="ECO:0007669"/>
    <property type="project" value="UniProtKB-SubCell"/>
</dbReference>
<dbReference type="PROSITE" id="PS01071">
    <property type="entry name" value="GRPE"/>
    <property type="match status" value="1"/>
</dbReference>
<evidence type="ECO:0000256" key="10">
    <source>
        <dbReference type="HAMAP-Rule" id="MF_01151"/>
    </source>
</evidence>
<evidence type="ECO:0000256" key="7">
    <source>
        <dbReference type="ARBA" id="ARBA00053401"/>
    </source>
</evidence>
<dbReference type="Gene3D" id="3.90.20.20">
    <property type="match status" value="1"/>
</dbReference>
<comment type="subcellular location">
    <subcellularLocation>
        <location evidence="1 10">Cytoplasm</location>
    </subcellularLocation>
</comment>
<keyword evidence="4 10" id="KW-0963">Cytoplasm</keyword>
<feature type="region of interest" description="Disordered" evidence="13">
    <location>
        <begin position="1"/>
        <end position="69"/>
    </location>
</feature>
<evidence type="ECO:0000256" key="2">
    <source>
        <dbReference type="ARBA" id="ARBA00009054"/>
    </source>
</evidence>
<dbReference type="OrthoDB" id="5191115at2"/>
<dbReference type="PANTHER" id="PTHR21237">
    <property type="entry name" value="GRPE PROTEIN"/>
    <property type="match status" value="1"/>
</dbReference>
<evidence type="ECO:0000256" key="1">
    <source>
        <dbReference type="ARBA" id="ARBA00004496"/>
    </source>
</evidence>
<dbReference type="HAMAP" id="MF_01151">
    <property type="entry name" value="GrpE"/>
    <property type="match status" value="1"/>
</dbReference>
<comment type="function">
    <text evidence="7 10 11">Participates actively in the response to hyperosmotic and heat shock by preventing the aggregation of stress-denatured proteins, in association with DnaK and GrpE. It is the nucleotide exchange factor for DnaK and may function as a thermosensor. Unfolded proteins bind initially to DnaJ; upon interaction with the DnaJ-bound protein, DnaK hydrolyzes its bound ATP, resulting in the formation of a stable complex. GrpE releases ADP from DnaK; ATP binding to DnaK triggers the release of the substrate protein, thus completing the reaction cycle. Several rounds of ATP-dependent interactions between DnaJ, DnaK and GrpE are required for fully efficient folding.</text>
</comment>
<keyword evidence="5 10" id="KW-0346">Stress response</keyword>
<reference evidence="14 15" key="1">
    <citation type="submission" date="2019-12" db="EMBL/GenBank/DDBJ databases">
        <authorList>
            <person name="Li J."/>
            <person name="Shi Y."/>
            <person name="Xu G."/>
            <person name="Xiao D."/>
            <person name="Ran X."/>
        </authorList>
    </citation>
    <scope>NUCLEOTIDE SEQUENCE [LARGE SCALE GENOMIC DNA]</scope>
    <source>
        <strain evidence="14 15">JCM 15915</strain>
    </source>
</reference>
<evidence type="ECO:0000256" key="12">
    <source>
        <dbReference type="RuleBase" id="RU004478"/>
    </source>
</evidence>
<evidence type="ECO:0000256" key="9">
    <source>
        <dbReference type="ARBA" id="ARBA00076414"/>
    </source>
</evidence>
<comment type="subunit">
    <text evidence="3 10">Homodimer.</text>
</comment>
<name>A0A7K1LIW5_9MICC</name>
<dbReference type="InterPro" id="IPR013805">
    <property type="entry name" value="GrpE_CC"/>
</dbReference>
<evidence type="ECO:0000256" key="13">
    <source>
        <dbReference type="SAM" id="MobiDB-lite"/>
    </source>
</evidence>
<dbReference type="RefSeq" id="WP_129314613.1">
    <property type="nucleotide sequence ID" value="NZ_CP197643.1"/>
</dbReference>
<dbReference type="GO" id="GO:0006457">
    <property type="term" value="P:protein folding"/>
    <property type="evidence" value="ECO:0007669"/>
    <property type="project" value="InterPro"/>
</dbReference>
<evidence type="ECO:0000256" key="5">
    <source>
        <dbReference type="ARBA" id="ARBA00023016"/>
    </source>
</evidence>
<dbReference type="SUPFAM" id="SSF58014">
    <property type="entry name" value="Coiled-coil domain of nucleotide exchange factor GrpE"/>
    <property type="match status" value="1"/>
</dbReference>
<dbReference type="SUPFAM" id="SSF51064">
    <property type="entry name" value="Head domain of nucleotide exchange factor GrpE"/>
    <property type="match status" value="1"/>
</dbReference>
<keyword evidence="15" id="KW-1185">Reference proteome</keyword>
<dbReference type="EMBL" id="WOGT01000004">
    <property type="protein sequence ID" value="MUN55136.1"/>
    <property type="molecule type" value="Genomic_DNA"/>
</dbReference>
<sequence>MTEPNNTNNPEGNDPLEDAFNAPDAEGAPEAEGAEGVGAEADGQGGSAAEAAADPSEEEPIEDPTTEAEKLANERLEDLRRLQAEFMNFKNRSQKERDQLREFVVADVVSSLLPVIDDIDAARKAGDLDDGPFAAIASKFEDALTKHGLERYGDTGDQFDPKVHEAVMQQPTSEVEPDQVSMVFRSGYRVQDRVLRPAQVAVAVAED</sequence>
<comment type="similarity">
    <text evidence="2 10 12">Belongs to the GrpE family.</text>
</comment>
<protein>
    <recommendedName>
        <fullName evidence="8 10">Protein GrpE</fullName>
    </recommendedName>
    <alternativeName>
        <fullName evidence="9 10">HSP-70 cofactor</fullName>
    </alternativeName>
</protein>
<evidence type="ECO:0000256" key="6">
    <source>
        <dbReference type="ARBA" id="ARBA00023186"/>
    </source>
</evidence>
<gene>
    <name evidence="10 14" type="primary">grpE</name>
    <name evidence="14" type="ORF">GMA10_07915</name>
</gene>
<dbReference type="InterPro" id="IPR000740">
    <property type="entry name" value="GrpE"/>
</dbReference>
<dbReference type="GO" id="GO:0051087">
    <property type="term" value="F:protein-folding chaperone binding"/>
    <property type="evidence" value="ECO:0007669"/>
    <property type="project" value="InterPro"/>
</dbReference>
<dbReference type="InterPro" id="IPR009012">
    <property type="entry name" value="GrpE_head"/>
</dbReference>
<accession>A0A7K1LIW5</accession>
<comment type="caution">
    <text evidence="14">The sequence shown here is derived from an EMBL/GenBank/DDBJ whole genome shotgun (WGS) entry which is preliminary data.</text>
</comment>
<keyword evidence="6 10" id="KW-0143">Chaperone</keyword>
<dbReference type="AlphaFoldDB" id="A0A7K1LIW5"/>
<evidence type="ECO:0000256" key="8">
    <source>
        <dbReference type="ARBA" id="ARBA00072274"/>
    </source>
</evidence>
<dbReference type="CDD" id="cd00446">
    <property type="entry name" value="GrpE"/>
    <property type="match status" value="1"/>
</dbReference>
<dbReference type="GO" id="GO:0051082">
    <property type="term" value="F:unfolded protein binding"/>
    <property type="evidence" value="ECO:0007669"/>
    <property type="project" value="TreeGrafter"/>
</dbReference>
<evidence type="ECO:0000256" key="11">
    <source>
        <dbReference type="RuleBase" id="RU000639"/>
    </source>
</evidence>
<dbReference type="FunFam" id="2.30.22.10:FF:000001">
    <property type="entry name" value="Protein GrpE"/>
    <property type="match status" value="1"/>
</dbReference>
<organism evidence="14 15">
    <name type="scientific">Rothia koreensis</name>
    <dbReference type="NCBI Taxonomy" id="592378"/>
    <lineage>
        <taxon>Bacteria</taxon>
        <taxon>Bacillati</taxon>
        <taxon>Actinomycetota</taxon>
        <taxon>Actinomycetes</taxon>
        <taxon>Micrococcales</taxon>
        <taxon>Micrococcaceae</taxon>
        <taxon>Rothia</taxon>
    </lineage>
</organism>
<evidence type="ECO:0000256" key="4">
    <source>
        <dbReference type="ARBA" id="ARBA00022490"/>
    </source>
</evidence>
<proteinExistence type="inferred from homology"/>
<feature type="compositionally biased region" description="Low complexity" evidence="13">
    <location>
        <begin position="37"/>
        <end position="54"/>
    </location>
</feature>
<dbReference type="Proteomes" id="UP000462152">
    <property type="component" value="Unassembled WGS sequence"/>
</dbReference>
<feature type="compositionally biased region" description="Low complexity" evidence="13">
    <location>
        <begin position="1"/>
        <end position="11"/>
    </location>
</feature>